<dbReference type="Gene3D" id="3.90.230.10">
    <property type="entry name" value="Creatinase/methionine aminopeptidase superfamily"/>
    <property type="match status" value="1"/>
</dbReference>
<reference evidence="3" key="2">
    <citation type="submission" date="2023-06" db="EMBL/GenBank/DDBJ databases">
        <authorList>
            <consortium name="Lawrence Berkeley National Laboratory"/>
            <person name="Haridas S."/>
            <person name="Hensen N."/>
            <person name="Bonometti L."/>
            <person name="Westerberg I."/>
            <person name="Brannstrom I.O."/>
            <person name="Guillou S."/>
            <person name="Cros-Aarteil S."/>
            <person name="Calhoun S."/>
            <person name="Kuo A."/>
            <person name="Mondo S."/>
            <person name="Pangilinan J."/>
            <person name="Riley R."/>
            <person name="LaButti K."/>
            <person name="Andreopoulos B."/>
            <person name="Lipzen A."/>
            <person name="Chen C."/>
            <person name="Yanf M."/>
            <person name="Daum C."/>
            <person name="Ng V."/>
            <person name="Clum A."/>
            <person name="Steindorff A."/>
            <person name="Ohm R."/>
            <person name="Martin F."/>
            <person name="Silar P."/>
            <person name="Natvig D."/>
            <person name="Lalanne C."/>
            <person name="Gautier V."/>
            <person name="Ament-velasquez S.L."/>
            <person name="Kruys A."/>
            <person name="Hutchinson M.I."/>
            <person name="Powell A.J."/>
            <person name="Barry K."/>
            <person name="Miller A.N."/>
            <person name="Grigoriev I.V."/>
            <person name="Debuchy R."/>
            <person name="Gladieux P."/>
            <person name="Thoren M.H."/>
            <person name="Johannesson H."/>
        </authorList>
    </citation>
    <scope>NUCLEOTIDE SEQUENCE</scope>
    <source>
        <strain evidence="3">CBS 232.78</strain>
    </source>
</reference>
<dbReference type="Proteomes" id="UP001285441">
    <property type="component" value="Unassembled WGS sequence"/>
</dbReference>
<dbReference type="SUPFAM" id="SSF55920">
    <property type="entry name" value="Creatinase/aminopeptidase"/>
    <property type="match status" value="1"/>
</dbReference>
<feature type="domain" description="Peptidase M24" evidence="2">
    <location>
        <begin position="199"/>
        <end position="408"/>
    </location>
</feature>
<reference evidence="3" key="1">
    <citation type="journal article" date="2023" name="Mol. Phylogenet. Evol.">
        <title>Genome-scale phylogeny and comparative genomics of the fungal order Sordariales.</title>
        <authorList>
            <person name="Hensen N."/>
            <person name="Bonometti L."/>
            <person name="Westerberg I."/>
            <person name="Brannstrom I.O."/>
            <person name="Guillou S."/>
            <person name="Cros-Aarteil S."/>
            <person name="Calhoun S."/>
            <person name="Haridas S."/>
            <person name="Kuo A."/>
            <person name="Mondo S."/>
            <person name="Pangilinan J."/>
            <person name="Riley R."/>
            <person name="LaButti K."/>
            <person name="Andreopoulos B."/>
            <person name="Lipzen A."/>
            <person name="Chen C."/>
            <person name="Yan M."/>
            <person name="Daum C."/>
            <person name="Ng V."/>
            <person name="Clum A."/>
            <person name="Steindorff A."/>
            <person name="Ohm R.A."/>
            <person name="Martin F."/>
            <person name="Silar P."/>
            <person name="Natvig D.O."/>
            <person name="Lalanne C."/>
            <person name="Gautier V."/>
            <person name="Ament-Velasquez S.L."/>
            <person name="Kruys A."/>
            <person name="Hutchinson M.I."/>
            <person name="Powell A.J."/>
            <person name="Barry K."/>
            <person name="Miller A.N."/>
            <person name="Grigoriev I.V."/>
            <person name="Debuchy R."/>
            <person name="Gladieux P."/>
            <person name="Hiltunen Thoren M."/>
            <person name="Johannesson H."/>
        </authorList>
    </citation>
    <scope>NUCLEOTIDE SEQUENCE</scope>
    <source>
        <strain evidence="3">CBS 232.78</strain>
    </source>
</reference>
<evidence type="ECO:0000259" key="2">
    <source>
        <dbReference type="Pfam" id="PF00557"/>
    </source>
</evidence>
<evidence type="ECO:0000313" key="4">
    <source>
        <dbReference type="Proteomes" id="UP001285441"/>
    </source>
</evidence>
<evidence type="ECO:0000256" key="1">
    <source>
        <dbReference type="SAM" id="SignalP"/>
    </source>
</evidence>
<protein>
    <recommendedName>
        <fullName evidence="2">Peptidase M24 domain-containing protein</fullName>
    </recommendedName>
</protein>
<gene>
    <name evidence="3" type="ORF">B0H63DRAFT_448928</name>
</gene>
<name>A0AAE0NNM8_9PEZI</name>
<organism evidence="3 4">
    <name type="scientific">Podospora didyma</name>
    <dbReference type="NCBI Taxonomy" id="330526"/>
    <lineage>
        <taxon>Eukaryota</taxon>
        <taxon>Fungi</taxon>
        <taxon>Dikarya</taxon>
        <taxon>Ascomycota</taxon>
        <taxon>Pezizomycotina</taxon>
        <taxon>Sordariomycetes</taxon>
        <taxon>Sordariomycetidae</taxon>
        <taxon>Sordariales</taxon>
        <taxon>Podosporaceae</taxon>
        <taxon>Podospora</taxon>
    </lineage>
</organism>
<dbReference type="Pfam" id="PF00557">
    <property type="entry name" value="Peptidase_M24"/>
    <property type="match status" value="1"/>
</dbReference>
<dbReference type="InterPro" id="IPR000994">
    <property type="entry name" value="Pept_M24"/>
</dbReference>
<proteinExistence type="predicted"/>
<accession>A0AAE0NNM8</accession>
<sequence length="481" mass="54120">MRLTWAGVLAALLVRVTAVAEPESWPHLPRYYTLPSLREQADIQDAWTRERRDKIPAILKKHGVDAWLVSQREYAEETVFWSLKSARQFSARRRTTMLFLASDNDTTASSYTWVDNTPKLWDELIHILDARRPRSIAVDVDPQIAFSSGLHAGELKAILAELGEHWIKRLVSKPLVAIEYIATQPKSRAAWYRRLQSTAWAMITEAFSERVITPGVTTTADVEWWLRERIQEMNYTTWFHPDVTIIDEHAWNLSSTASMMPSAVMMGPDLEIKEETGNVVNYGDMLHVDFGVTALGMNTDTQHLGYVLHPGETEDDVPRGLVEGLRKGNRAQDIVKANMKIGLTGNEILKNVLGQMHAEGIEGRVYSHPIGDWGHSAGTLIGMTNLQDGVPILGDIPLLPSMYYSVELLVEHFVPELNATLRFPLEEDIRHVSSEGDGSAWLWAYGRQERFHLVHTPLSSASSARQGHERLGFNSRGGGDL</sequence>
<feature type="chain" id="PRO_5041936995" description="Peptidase M24 domain-containing protein" evidence="1">
    <location>
        <begin position="19"/>
        <end position="481"/>
    </location>
</feature>
<comment type="caution">
    <text evidence="3">The sequence shown here is derived from an EMBL/GenBank/DDBJ whole genome shotgun (WGS) entry which is preliminary data.</text>
</comment>
<keyword evidence="1" id="KW-0732">Signal</keyword>
<evidence type="ECO:0000313" key="3">
    <source>
        <dbReference type="EMBL" id="KAK3384823.1"/>
    </source>
</evidence>
<dbReference type="InterPro" id="IPR036005">
    <property type="entry name" value="Creatinase/aminopeptidase-like"/>
</dbReference>
<feature type="signal peptide" evidence="1">
    <location>
        <begin position="1"/>
        <end position="18"/>
    </location>
</feature>
<dbReference type="AlphaFoldDB" id="A0AAE0NNM8"/>
<keyword evidence="4" id="KW-1185">Reference proteome</keyword>
<dbReference type="EMBL" id="JAULSW010000004">
    <property type="protein sequence ID" value="KAK3384823.1"/>
    <property type="molecule type" value="Genomic_DNA"/>
</dbReference>